<protein>
    <submittedName>
        <fullName evidence="1">Uncharacterized protein</fullName>
    </submittedName>
</protein>
<dbReference type="EMBL" id="MU277203">
    <property type="protein sequence ID" value="KAI0063478.1"/>
    <property type="molecule type" value="Genomic_DNA"/>
</dbReference>
<evidence type="ECO:0000313" key="1">
    <source>
        <dbReference type="EMBL" id="KAI0063478.1"/>
    </source>
</evidence>
<sequence>MVYLLQPIDLPLNFPQDPYARWWQPPAQAAWPPAVPPYPQWPPQWRRQDYPQQPLAGPSTSKAVWVQPPPLPPAHSAHALYVPDIFSVPELEPPSSPSDISASPISTASTPTPAPEFVHVVCNAPLIAPKPLPYRSPAFLESFELPDPDEDLSHPPYTPSRTSKRKRAREEDDSDSAAPPAPVKRRITEPVLRGLPTMPLNGLASQRRFTK</sequence>
<keyword evidence="2" id="KW-1185">Reference proteome</keyword>
<comment type="caution">
    <text evidence="1">The sequence shown here is derived from an EMBL/GenBank/DDBJ whole genome shotgun (WGS) entry which is preliminary data.</text>
</comment>
<reference evidence="1" key="2">
    <citation type="journal article" date="2022" name="New Phytol.">
        <title>Evolutionary transition to the ectomycorrhizal habit in the genomes of a hyperdiverse lineage of mushroom-forming fungi.</title>
        <authorList>
            <person name="Looney B."/>
            <person name="Miyauchi S."/>
            <person name="Morin E."/>
            <person name="Drula E."/>
            <person name="Courty P.E."/>
            <person name="Kohler A."/>
            <person name="Kuo A."/>
            <person name="LaButti K."/>
            <person name="Pangilinan J."/>
            <person name="Lipzen A."/>
            <person name="Riley R."/>
            <person name="Andreopoulos W."/>
            <person name="He G."/>
            <person name="Johnson J."/>
            <person name="Nolan M."/>
            <person name="Tritt A."/>
            <person name="Barry K.W."/>
            <person name="Grigoriev I.V."/>
            <person name="Nagy L.G."/>
            <person name="Hibbett D."/>
            <person name="Henrissat B."/>
            <person name="Matheny P.B."/>
            <person name="Labbe J."/>
            <person name="Martin F.M."/>
        </authorList>
    </citation>
    <scope>NUCLEOTIDE SEQUENCE</scope>
    <source>
        <strain evidence="1">HHB10654</strain>
    </source>
</reference>
<evidence type="ECO:0000313" key="2">
    <source>
        <dbReference type="Proteomes" id="UP000814140"/>
    </source>
</evidence>
<proteinExistence type="predicted"/>
<reference evidence="1" key="1">
    <citation type="submission" date="2021-03" db="EMBL/GenBank/DDBJ databases">
        <authorList>
            <consortium name="DOE Joint Genome Institute"/>
            <person name="Ahrendt S."/>
            <person name="Looney B.P."/>
            <person name="Miyauchi S."/>
            <person name="Morin E."/>
            <person name="Drula E."/>
            <person name="Courty P.E."/>
            <person name="Chicoki N."/>
            <person name="Fauchery L."/>
            <person name="Kohler A."/>
            <person name="Kuo A."/>
            <person name="Labutti K."/>
            <person name="Pangilinan J."/>
            <person name="Lipzen A."/>
            <person name="Riley R."/>
            <person name="Andreopoulos W."/>
            <person name="He G."/>
            <person name="Johnson J."/>
            <person name="Barry K.W."/>
            <person name="Grigoriev I.V."/>
            <person name="Nagy L."/>
            <person name="Hibbett D."/>
            <person name="Henrissat B."/>
            <person name="Matheny P.B."/>
            <person name="Labbe J."/>
            <person name="Martin F."/>
        </authorList>
    </citation>
    <scope>NUCLEOTIDE SEQUENCE</scope>
    <source>
        <strain evidence="1">HHB10654</strain>
    </source>
</reference>
<organism evidence="1 2">
    <name type="scientific">Artomyces pyxidatus</name>
    <dbReference type="NCBI Taxonomy" id="48021"/>
    <lineage>
        <taxon>Eukaryota</taxon>
        <taxon>Fungi</taxon>
        <taxon>Dikarya</taxon>
        <taxon>Basidiomycota</taxon>
        <taxon>Agaricomycotina</taxon>
        <taxon>Agaricomycetes</taxon>
        <taxon>Russulales</taxon>
        <taxon>Auriscalpiaceae</taxon>
        <taxon>Artomyces</taxon>
    </lineage>
</organism>
<name>A0ACB8T3Z3_9AGAM</name>
<dbReference type="Proteomes" id="UP000814140">
    <property type="component" value="Unassembled WGS sequence"/>
</dbReference>
<accession>A0ACB8T3Z3</accession>
<gene>
    <name evidence="1" type="ORF">BV25DRAFT_1915374</name>
</gene>